<feature type="binding site" evidence="4">
    <location>
        <position position="328"/>
    </location>
    <ligand>
        <name>S-adenosyl-L-methionine</name>
        <dbReference type="ChEBI" id="CHEBI:59789"/>
    </ligand>
</feature>
<dbReference type="Gene3D" id="2.40.50.140">
    <property type="entry name" value="Nucleic acid-binding proteins"/>
    <property type="match status" value="1"/>
</dbReference>
<evidence type="ECO:0000313" key="6">
    <source>
        <dbReference type="EMBL" id="MBB4684774.1"/>
    </source>
</evidence>
<dbReference type="CDD" id="cd02440">
    <property type="entry name" value="AdoMet_MTases"/>
    <property type="match status" value="1"/>
</dbReference>
<dbReference type="PROSITE" id="PS51687">
    <property type="entry name" value="SAM_MT_RNA_M5U"/>
    <property type="match status" value="1"/>
</dbReference>
<feature type="binding site" evidence="4">
    <location>
        <position position="232"/>
    </location>
    <ligand>
        <name>S-adenosyl-L-methionine</name>
        <dbReference type="ChEBI" id="CHEBI:59789"/>
    </ligand>
</feature>
<evidence type="ECO:0000259" key="5">
    <source>
        <dbReference type="PROSITE" id="PS50926"/>
    </source>
</evidence>
<dbReference type="EMBL" id="JACHMG010000001">
    <property type="protein sequence ID" value="MBB4684774.1"/>
    <property type="molecule type" value="Genomic_DNA"/>
</dbReference>
<dbReference type="PANTHER" id="PTHR11061:SF30">
    <property type="entry name" value="TRNA (URACIL(54)-C(5))-METHYLTRANSFERASE"/>
    <property type="match status" value="1"/>
</dbReference>
<dbReference type="InterPro" id="IPR029063">
    <property type="entry name" value="SAM-dependent_MTases_sf"/>
</dbReference>
<evidence type="ECO:0000256" key="2">
    <source>
        <dbReference type="ARBA" id="ARBA00022679"/>
    </source>
</evidence>
<dbReference type="PANTHER" id="PTHR11061">
    <property type="entry name" value="RNA M5U METHYLTRANSFERASE"/>
    <property type="match status" value="1"/>
</dbReference>
<evidence type="ECO:0000256" key="4">
    <source>
        <dbReference type="PROSITE-ProRule" id="PRU01024"/>
    </source>
</evidence>
<keyword evidence="7" id="KW-1185">Reference proteome</keyword>
<keyword evidence="3 4" id="KW-0949">S-adenosyl-L-methionine</keyword>
<dbReference type="Gene3D" id="3.40.50.150">
    <property type="entry name" value="Vaccinia Virus protein VP39"/>
    <property type="match status" value="2"/>
</dbReference>
<dbReference type="SUPFAM" id="SSF50249">
    <property type="entry name" value="Nucleic acid-binding proteins"/>
    <property type="match status" value="1"/>
</dbReference>
<dbReference type="GO" id="GO:0070041">
    <property type="term" value="F:rRNA (uridine-C5-)-methyltransferase activity"/>
    <property type="evidence" value="ECO:0007669"/>
    <property type="project" value="TreeGrafter"/>
</dbReference>
<dbReference type="Proteomes" id="UP000581769">
    <property type="component" value="Unassembled WGS sequence"/>
</dbReference>
<dbReference type="Pfam" id="PF05958">
    <property type="entry name" value="tRNA_U5-meth_tr"/>
    <property type="match status" value="1"/>
</dbReference>
<name>A0A840IUX4_9PSEU</name>
<keyword evidence="1 4" id="KW-0489">Methyltransferase</keyword>
<dbReference type="RefSeq" id="WP_184779901.1">
    <property type="nucleotide sequence ID" value="NZ_JACHMG010000001.1"/>
</dbReference>
<feature type="domain" description="TRAM" evidence="5">
    <location>
        <begin position="3"/>
        <end position="62"/>
    </location>
</feature>
<proteinExistence type="inferred from homology"/>
<feature type="active site" description="Nucleophile" evidence="4">
    <location>
        <position position="355"/>
    </location>
</feature>
<dbReference type="GO" id="GO:0070475">
    <property type="term" value="P:rRNA base methylation"/>
    <property type="evidence" value="ECO:0007669"/>
    <property type="project" value="TreeGrafter"/>
</dbReference>
<dbReference type="InterPro" id="IPR010280">
    <property type="entry name" value="U5_MeTrfase_fam"/>
</dbReference>
<evidence type="ECO:0000256" key="3">
    <source>
        <dbReference type="ARBA" id="ARBA00022691"/>
    </source>
</evidence>
<dbReference type="PROSITE" id="PS01231">
    <property type="entry name" value="TRMA_2"/>
    <property type="match status" value="1"/>
</dbReference>
<feature type="binding site" evidence="4">
    <location>
        <position position="285"/>
    </location>
    <ligand>
        <name>S-adenosyl-L-methionine</name>
        <dbReference type="ChEBI" id="CHEBI:59789"/>
    </ligand>
</feature>
<dbReference type="SUPFAM" id="SSF53335">
    <property type="entry name" value="S-adenosyl-L-methionine-dependent methyltransferases"/>
    <property type="match status" value="1"/>
</dbReference>
<accession>A0A840IUX4</accession>
<sequence length="396" mass="42389">MTENWLGRTLELEIGPVAHGGHCVSRVDGRVVFVRHGLPGERVRAEVTEDKGGAFCRADAVEILAASGHRVTPPCPLAAPGGCGGCDWQHADPAYQRALKADVVAEQLQRLAGIEREVVVEPLDGDPLGWRTRVRLVAGRDGRAGLRAHHSHRVIPLDDCPITVPGALEQPLSKRWKPGTELEVTSDGEGQVHLREQATVHGRTRGKQLSGGLAVQHAADREWRLDAHGFWQGHPLAADTFAQLVAEWAAAPRGGVAWDLYAGVGLFASVLAEQVGPEGSVYAVESGRRAVSDGERNLADLPQVRWHAGRVEHALADAPKPVDVVVLDPPRKGAGRAVADAIAAGEPDRIVYVACDPAALARDLGYFAGHGYALTDLRAFDAFPMTHHVECVALLQ</sequence>
<dbReference type="Pfam" id="PF01938">
    <property type="entry name" value="TRAM"/>
    <property type="match status" value="1"/>
</dbReference>
<dbReference type="InterPro" id="IPR030391">
    <property type="entry name" value="MeTrfase_TrmA_CS"/>
</dbReference>
<keyword evidence="2 4" id="KW-0808">Transferase</keyword>
<protein>
    <submittedName>
        <fullName evidence="6">tRNA/tmRNA/rRNA uracil-C5-methylase (TrmA/RlmC/RlmD family)</fullName>
    </submittedName>
</protein>
<organism evidence="6 7">
    <name type="scientific">Amycolatopsis jiangsuensis</name>
    <dbReference type="NCBI Taxonomy" id="1181879"/>
    <lineage>
        <taxon>Bacteria</taxon>
        <taxon>Bacillati</taxon>
        <taxon>Actinomycetota</taxon>
        <taxon>Actinomycetes</taxon>
        <taxon>Pseudonocardiales</taxon>
        <taxon>Pseudonocardiaceae</taxon>
        <taxon>Amycolatopsis</taxon>
    </lineage>
</organism>
<feature type="binding site" evidence="4">
    <location>
        <position position="261"/>
    </location>
    <ligand>
        <name>S-adenosyl-L-methionine</name>
        <dbReference type="ChEBI" id="CHEBI:59789"/>
    </ligand>
</feature>
<reference evidence="6 7" key="1">
    <citation type="submission" date="2020-08" db="EMBL/GenBank/DDBJ databases">
        <title>Sequencing the genomes of 1000 actinobacteria strains.</title>
        <authorList>
            <person name="Klenk H.-P."/>
        </authorList>
    </citation>
    <scope>NUCLEOTIDE SEQUENCE [LARGE SCALE GENOMIC DNA]</scope>
    <source>
        <strain evidence="6 7">DSM 45859</strain>
    </source>
</reference>
<dbReference type="PROSITE" id="PS50926">
    <property type="entry name" value="TRAM"/>
    <property type="match status" value="1"/>
</dbReference>
<evidence type="ECO:0000256" key="1">
    <source>
        <dbReference type="ARBA" id="ARBA00022603"/>
    </source>
</evidence>
<dbReference type="InterPro" id="IPR002792">
    <property type="entry name" value="TRAM_dom"/>
</dbReference>
<comment type="similarity">
    <text evidence="4">Belongs to the class I-like SAM-binding methyltransferase superfamily. RNA M5U methyltransferase family.</text>
</comment>
<evidence type="ECO:0000313" key="7">
    <source>
        <dbReference type="Proteomes" id="UP000581769"/>
    </source>
</evidence>
<dbReference type="InterPro" id="IPR012340">
    <property type="entry name" value="NA-bd_OB-fold"/>
</dbReference>
<dbReference type="AlphaFoldDB" id="A0A840IUX4"/>
<gene>
    <name evidence="6" type="ORF">BJY18_002259</name>
</gene>
<comment type="caution">
    <text evidence="6">The sequence shown here is derived from an EMBL/GenBank/DDBJ whole genome shotgun (WGS) entry which is preliminary data.</text>
</comment>